<organism evidence="1 2">
    <name type="scientific">Pestalotiopsis fici (strain W106-1 / CGMCC3.15140)</name>
    <dbReference type="NCBI Taxonomy" id="1229662"/>
    <lineage>
        <taxon>Eukaryota</taxon>
        <taxon>Fungi</taxon>
        <taxon>Dikarya</taxon>
        <taxon>Ascomycota</taxon>
        <taxon>Pezizomycotina</taxon>
        <taxon>Sordariomycetes</taxon>
        <taxon>Xylariomycetidae</taxon>
        <taxon>Amphisphaeriales</taxon>
        <taxon>Sporocadaceae</taxon>
        <taxon>Pestalotiopsis</taxon>
    </lineage>
</organism>
<proteinExistence type="predicted"/>
<evidence type="ECO:0000313" key="1">
    <source>
        <dbReference type="EMBL" id="ETS84996.1"/>
    </source>
</evidence>
<dbReference type="GeneID" id="19268034"/>
<dbReference type="eggNOG" id="ENOG502SN3Z">
    <property type="taxonomic scope" value="Eukaryota"/>
</dbReference>
<dbReference type="EMBL" id="KI912110">
    <property type="protein sequence ID" value="ETS84996.1"/>
    <property type="molecule type" value="Genomic_DNA"/>
</dbReference>
<dbReference type="SUPFAM" id="SSF81383">
    <property type="entry name" value="F-box domain"/>
    <property type="match status" value="1"/>
</dbReference>
<name>W3XIB7_PESFW</name>
<dbReference type="InParanoid" id="W3XIB7"/>
<protein>
    <recommendedName>
        <fullName evidence="3">F-box domain-containing protein</fullName>
    </recommendedName>
</protein>
<sequence length="561" mass="63308">MAIDIPRTPLFEATPDTPSVAPTILCISAELLDMILESLSKKDLYSTCLVNKHLRSHAERFLYFKVCWKWCSNAPEAFNVTHPARPYLQIKTISCGTGAPEVHTVNPPRPTIPFLQSISRRAALEASMQSISRRTDALEADTATTPPAISFLQSISRRPELADFVQEAALTRYPEIWRPEYDKDYATLRSIILEKTEIPYQLSWVTESQSGSLDASVALILAQARNIKRLEIPEALLMTNSLTGMVIKSDLFGSAHQLTTKPNVLCRLSNLEVRCWKFHRQYREPSNQLDPLFWFYLPSIQSISVFIDNPTTFSWPGAFPPTPSNLTTLELDILREGHLGRVLSVTKNLRRLAWTWSFDPDTAGPFMTNTIDLTQIASDLSHVQHTLTCLEIKGANMPRQSTYRHSPLHLKGSLEPLASFCKLEDLRVPFAFLTRCLAAEKMHPIHHSLPSNLQHLEISSDLMTLGVDGVSYPFSRPAIQAYITAWLEDYKPSAPHLLGVDLRFMGTQGSRMASMLAEWMQRMRDVPTDTASYNHMPTALEAYYNPPIHNVLIRYDPSADS</sequence>
<accession>W3XIB7</accession>
<reference evidence="2" key="1">
    <citation type="journal article" date="2015" name="BMC Genomics">
        <title>Genomic and transcriptomic analysis of the endophytic fungus Pestalotiopsis fici reveals its lifestyle and high potential for synthesis of natural products.</title>
        <authorList>
            <person name="Wang X."/>
            <person name="Zhang X."/>
            <person name="Liu L."/>
            <person name="Xiang M."/>
            <person name="Wang W."/>
            <person name="Sun X."/>
            <person name="Che Y."/>
            <person name="Guo L."/>
            <person name="Liu G."/>
            <person name="Guo L."/>
            <person name="Wang C."/>
            <person name="Yin W.B."/>
            <person name="Stadler M."/>
            <person name="Zhang X."/>
            <person name="Liu X."/>
        </authorList>
    </citation>
    <scope>NUCLEOTIDE SEQUENCE [LARGE SCALE GENOMIC DNA]</scope>
    <source>
        <strain evidence="2">W106-1 / CGMCC3.15140</strain>
    </source>
</reference>
<dbReference type="Proteomes" id="UP000030651">
    <property type="component" value="Unassembled WGS sequence"/>
</dbReference>
<dbReference type="InterPro" id="IPR036047">
    <property type="entry name" value="F-box-like_dom_sf"/>
</dbReference>
<keyword evidence="2" id="KW-1185">Reference proteome</keyword>
<dbReference type="OrthoDB" id="4191831at2759"/>
<dbReference type="HOGENOM" id="CLU_047750_0_0_1"/>
<dbReference type="RefSeq" id="XP_007829793.1">
    <property type="nucleotide sequence ID" value="XM_007831602.1"/>
</dbReference>
<dbReference type="AlphaFoldDB" id="W3XIB7"/>
<evidence type="ECO:0008006" key="3">
    <source>
        <dbReference type="Google" id="ProtNLM"/>
    </source>
</evidence>
<gene>
    <name evidence="1" type="ORF">PFICI_03021</name>
</gene>
<evidence type="ECO:0000313" key="2">
    <source>
        <dbReference type="Proteomes" id="UP000030651"/>
    </source>
</evidence>
<dbReference type="KEGG" id="pfy:PFICI_03021"/>